<feature type="domain" description="HTH araC/xylS-type" evidence="6">
    <location>
        <begin position="164"/>
        <end position="261"/>
    </location>
</feature>
<evidence type="ECO:0000313" key="7">
    <source>
        <dbReference type="EMBL" id="PXX81979.1"/>
    </source>
</evidence>
<keyword evidence="3 7" id="KW-0238">DNA-binding</keyword>
<dbReference type="InterPro" id="IPR003313">
    <property type="entry name" value="AraC-bd"/>
</dbReference>
<dbReference type="InterPro" id="IPR009057">
    <property type="entry name" value="Homeodomain-like_sf"/>
</dbReference>
<dbReference type="GO" id="GO:0003700">
    <property type="term" value="F:DNA-binding transcription factor activity"/>
    <property type="evidence" value="ECO:0007669"/>
    <property type="project" value="InterPro"/>
</dbReference>
<name>A0A318KWM5_9NEIS</name>
<dbReference type="OrthoDB" id="8611599at2"/>
<dbReference type="EMBL" id="QJKI01000001">
    <property type="protein sequence ID" value="PXX81979.1"/>
    <property type="molecule type" value="Genomic_DNA"/>
</dbReference>
<dbReference type="InterPro" id="IPR018060">
    <property type="entry name" value="HTH_AraC"/>
</dbReference>
<dbReference type="Pfam" id="PF12833">
    <property type="entry name" value="HTH_18"/>
    <property type="match status" value="1"/>
</dbReference>
<evidence type="ECO:0000256" key="3">
    <source>
        <dbReference type="ARBA" id="ARBA00023125"/>
    </source>
</evidence>
<evidence type="ECO:0000313" key="8">
    <source>
        <dbReference type="Proteomes" id="UP000247555"/>
    </source>
</evidence>
<dbReference type="Proteomes" id="UP000247555">
    <property type="component" value="Unassembled WGS sequence"/>
</dbReference>
<protein>
    <submittedName>
        <fullName evidence="7">AraC-like DNA-binding protein</fullName>
    </submittedName>
</protein>
<organism evidence="7 8">
    <name type="scientific">Rivihabitans pingtungensis</name>
    <dbReference type="NCBI Taxonomy" id="1054498"/>
    <lineage>
        <taxon>Bacteria</taxon>
        <taxon>Pseudomonadati</taxon>
        <taxon>Pseudomonadota</taxon>
        <taxon>Betaproteobacteria</taxon>
        <taxon>Neisseriales</taxon>
        <taxon>Aquaspirillaceae</taxon>
        <taxon>Rivihabitans</taxon>
    </lineage>
</organism>
<dbReference type="SUPFAM" id="SSF51182">
    <property type="entry name" value="RmlC-like cupins"/>
    <property type="match status" value="1"/>
</dbReference>
<keyword evidence="1" id="KW-0678">Repressor</keyword>
<dbReference type="PRINTS" id="PR00032">
    <property type="entry name" value="HTHARAC"/>
</dbReference>
<keyword evidence="8" id="KW-1185">Reference proteome</keyword>
<dbReference type="InterPro" id="IPR020449">
    <property type="entry name" value="Tscrpt_reg_AraC-type_HTH"/>
</dbReference>
<dbReference type="SUPFAM" id="SSF46689">
    <property type="entry name" value="Homeodomain-like"/>
    <property type="match status" value="1"/>
</dbReference>
<dbReference type="InterPro" id="IPR014710">
    <property type="entry name" value="RmlC-like_jellyroll"/>
</dbReference>
<keyword evidence="2" id="KW-0805">Transcription regulation</keyword>
<dbReference type="FunFam" id="1.10.10.60:FF:000132">
    <property type="entry name" value="AraC family transcriptional regulator"/>
    <property type="match status" value="1"/>
</dbReference>
<evidence type="ECO:0000256" key="2">
    <source>
        <dbReference type="ARBA" id="ARBA00023015"/>
    </source>
</evidence>
<evidence type="ECO:0000256" key="5">
    <source>
        <dbReference type="ARBA" id="ARBA00023163"/>
    </source>
</evidence>
<gene>
    <name evidence="7" type="ORF">DFR34_101211</name>
</gene>
<dbReference type="Gene3D" id="2.60.120.10">
    <property type="entry name" value="Jelly Rolls"/>
    <property type="match status" value="1"/>
</dbReference>
<dbReference type="PROSITE" id="PS00041">
    <property type="entry name" value="HTH_ARAC_FAMILY_1"/>
    <property type="match status" value="1"/>
</dbReference>
<dbReference type="PANTHER" id="PTHR11019:SF190">
    <property type="entry name" value="ARAC-FAMILY REGULATORY PROTEIN"/>
    <property type="match status" value="1"/>
</dbReference>
<keyword evidence="4" id="KW-0010">Activator</keyword>
<evidence type="ECO:0000259" key="6">
    <source>
        <dbReference type="PROSITE" id="PS01124"/>
    </source>
</evidence>
<dbReference type="Pfam" id="PF02311">
    <property type="entry name" value="AraC_binding"/>
    <property type="match status" value="1"/>
</dbReference>
<dbReference type="SMART" id="SM00342">
    <property type="entry name" value="HTH_ARAC"/>
    <property type="match status" value="1"/>
</dbReference>
<dbReference type="PANTHER" id="PTHR11019">
    <property type="entry name" value="HTH-TYPE TRANSCRIPTIONAL REGULATOR NIMR"/>
    <property type="match status" value="1"/>
</dbReference>
<evidence type="ECO:0000256" key="4">
    <source>
        <dbReference type="ARBA" id="ARBA00023159"/>
    </source>
</evidence>
<sequence length="264" mass="29592">MPLGPDWRAVDLPEIDTLPSPVFLRSQRLPARHSFLPHTHRWRQLVYATAGALLVQAPDTWCVITPEQAVWLPTGVLHATGALHDAEFRNLYVDAALALDMPEHCQVLAATPLLRALIVELDAIGQRQESADYTARVQQLIVDQLPRLPRQDVHLPWPKDPQLRILCEALYAQPADPRDLPAWGAALGASARTLSRRFERELGISLRDWRTRLRLIRALEWLGAGRAVTDVALELGYASPSAFSHMFRQAMGCSPSDWRRGECG</sequence>
<evidence type="ECO:0000256" key="1">
    <source>
        <dbReference type="ARBA" id="ARBA00022491"/>
    </source>
</evidence>
<dbReference type="InterPro" id="IPR018062">
    <property type="entry name" value="HTH_AraC-typ_CS"/>
</dbReference>
<dbReference type="AlphaFoldDB" id="A0A318KWM5"/>
<dbReference type="InterPro" id="IPR011051">
    <property type="entry name" value="RmlC_Cupin_sf"/>
</dbReference>
<proteinExistence type="predicted"/>
<reference evidence="7 8" key="1">
    <citation type="submission" date="2018-05" db="EMBL/GenBank/DDBJ databases">
        <title>Genomic Encyclopedia of Type Strains, Phase IV (KMG-IV): sequencing the most valuable type-strain genomes for metagenomic binning, comparative biology and taxonomic classification.</title>
        <authorList>
            <person name="Goeker M."/>
        </authorList>
    </citation>
    <scope>NUCLEOTIDE SEQUENCE [LARGE SCALE GENOMIC DNA]</scope>
    <source>
        <strain evidence="7 8">DSM 29661</strain>
    </source>
</reference>
<comment type="caution">
    <text evidence="7">The sequence shown here is derived from an EMBL/GenBank/DDBJ whole genome shotgun (WGS) entry which is preliminary data.</text>
</comment>
<dbReference type="GO" id="GO:0043565">
    <property type="term" value="F:sequence-specific DNA binding"/>
    <property type="evidence" value="ECO:0007669"/>
    <property type="project" value="InterPro"/>
</dbReference>
<keyword evidence="5" id="KW-0804">Transcription</keyword>
<accession>A0A318KWM5</accession>
<dbReference type="Gene3D" id="1.10.10.60">
    <property type="entry name" value="Homeodomain-like"/>
    <property type="match status" value="1"/>
</dbReference>
<dbReference type="RefSeq" id="WP_110389286.1">
    <property type="nucleotide sequence ID" value="NZ_QJKI01000001.1"/>
</dbReference>
<dbReference type="PROSITE" id="PS01124">
    <property type="entry name" value="HTH_ARAC_FAMILY_2"/>
    <property type="match status" value="1"/>
</dbReference>
<dbReference type="CDD" id="cd06124">
    <property type="entry name" value="cupin_NimR-like_N"/>
    <property type="match status" value="1"/>
</dbReference>